<dbReference type="AlphaFoldDB" id="A0A1G1VMH1"/>
<comment type="caution">
    <text evidence="1">The sequence shown here is derived from an EMBL/GenBank/DDBJ whole genome shotgun (WGS) entry which is preliminary data.</text>
</comment>
<organism evidence="1 2">
    <name type="scientific">Candidatus Chisholmbacteria bacterium RIFCSPHIGHO2_01_FULL_49_18</name>
    <dbReference type="NCBI Taxonomy" id="1797590"/>
    <lineage>
        <taxon>Bacteria</taxon>
        <taxon>Candidatus Chisholmiibacteriota</taxon>
    </lineage>
</organism>
<evidence type="ECO:0000313" key="2">
    <source>
        <dbReference type="Proteomes" id="UP000179069"/>
    </source>
</evidence>
<proteinExistence type="predicted"/>
<dbReference type="Proteomes" id="UP000179069">
    <property type="component" value="Unassembled WGS sequence"/>
</dbReference>
<accession>A0A1G1VMH1</accession>
<dbReference type="EMBL" id="MHCI01000014">
    <property type="protein sequence ID" value="OGY16578.1"/>
    <property type="molecule type" value="Genomic_DNA"/>
</dbReference>
<gene>
    <name evidence="1" type="ORF">A2785_03225</name>
</gene>
<evidence type="ECO:0000313" key="1">
    <source>
        <dbReference type="EMBL" id="OGY16578.1"/>
    </source>
</evidence>
<name>A0A1G1VMH1_9BACT</name>
<sequence>MRTQPDHEGIVSRNGYIEYCYGLAKTQVCFKQFDAQKPSKPYVCSEYPYEVSLLAPSSTQSRTLYPDSKYSYDAQLSDGSQVVLETQREVTCQRLKVQGFAEKISIGGTSPTYRGFHLYAVDFVCLE</sequence>
<protein>
    <submittedName>
        <fullName evidence="1">Uncharacterized protein</fullName>
    </submittedName>
</protein>
<reference evidence="1 2" key="1">
    <citation type="journal article" date="2016" name="Nat. Commun.">
        <title>Thousands of microbial genomes shed light on interconnected biogeochemical processes in an aquifer system.</title>
        <authorList>
            <person name="Anantharaman K."/>
            <person name="Brown C.T."/>
            <person name="Hug L.A."/>
            <person name="Sharon I."/>
            <person name="Castelle C.J."/>
            <person name="Probst A.J."/>
            <person name="Thomas B.C."/>
            <person name="Singh A."/>
            <person name="Wilkins M.J."/>
            <person name="Karaoz U."/>
            <person name="Brodie E.L."/>
            <person name="Williams K.H."/>
            <person name="Hubbard S.S."/>
            <person name="Banfield J.F."/>
        </authorList>
    </citation>
    <scope>NUCLEOTIDE SEQUENCE [LARGE SCALE GENOMIC DNA]</scope>
</reference>